<dbReference type="PANTHER" id="PTHR12458">
    <property type="entry name" value="ORF PROTEIN"/>
    <property type="match status" value="1"/>
</dbReference>
<evidence type="ECO:0000313" key="4">
    <source>
        <dbReference type="Proteomes" id="UP000246740"/>
    </source>
</evidence>
<dbReference type="EMBL" id="KZ819198">
    <property type="protein sequence ID" value="PWY98603.1"/>
    <property type="molecule type" value="Genomic_DNA"/>
</dbReference>
<dbReference type="Pfam" id="PF05018">
    <property type="entry name" value="CFA20_dom"/>
    <property type="match status" value="1"/>
</dbReference>
<dbReference type="AlphaFoldDB" id="A0A317XJW5"/>
<evidence type="ECO:0000256" key="1">
    <source>
        <dbReference type="SAM" id="MobiDB-lite"/>
    </source>
</evidence>
<evidence type="ECO:0000259" key="2">
    <source>
        <dbReference type="Pfam" id="PF05018"/>
    </source>
</evidence>
<dbReference type="STRING" id="1882483.A0A317XJW5"/>
<name>A0A317XJW5_9BASI</name>
<gene>
    <name evidence="3" type="ORF">BCV70DRAFT_201925</name>
</gene>
<sequence length="313" mass="34186">MSTSLFGQVSQPSSMCLFSSTSSDPLALWSTQVDRDLPDDAGVLLLHDATAEVAATDLSGSVSDTFQLRCERQPRGALAETVLHIQSPAIRNTFIRSPPLTHPTMQEELGIRLPIVTIQHCAIGSRPFLFEIGVRDSRGSRGRIRVSNFQTEPRLHPATKTAGATAVVDGNTAVTDKSADRRKAGSFNTQSHPAMKVDDEGPLLHLPLQSAATPDQEASALTSWQTVSLPLDRLCAHLSNSSLIRKTEHDARRLDGQRGTRPTAATATATANRFEAFHCITHVTVHANVRLRRIWCSQHLPDHTLPELQLFSE</sequence>
<accession>A0A317XJW5</accession>
<organism evidence="3 4">
    <name type="scientific">Testicularia cyperi</name>
    <dbReference type="NCBI Taxonomy" id="1882483"/>
    <lineage>
        <taxon>Eukaryota</taxon>
        <taxon>Fungi</taxon>
        <taxon>Dikarya</taxon>
        <taxon>Basidiomycota</taxon>
        <taxon>Ustilaginomycotina</taxon>
        <taxon>Ustilaginomycetes</taxon>
        <taxon>Ustilaginales</taxon>
        <taxon>Anthracoideaceae</taxon>
        <taxon>Testicularia</taxon>
    </lineage>
</organism>
<dbReference type="InterPro" id="IPR040441">
    <property type="entry name" value="CFA20/CFAP20DC"/>
</dbReference>
<protein>
    <recommendedName>
        <fullName evidence="2">CFA20 domain-containing protein</fullName>
    </recommendedName>
</protein>
<dbReference type="OrthoDB" id="7486196at2759"/>
<reference evidence="3 4" key="1">
    <citation type="journal article" date="2018" name="Mol. Biol. Evol.">
        <title>Broad Genomic Sampling Reveals a Smut Pathogenic Ancestry of the Fungal Clade Ustilaginomycotina.</title>
        <authorList>
            <person name="Kijpornyongpan T."/>
            <person name="Mondo S.J."/>
            <person name="Barry K."/>
            <person name="Sandor L."/>
            <person name="Lee J."/>
            <person name="Lipzen A."/>
            <person name="Pangilinan J."/>
            <person name="LaButti K."/>
            <person name="Hainaut M."/>
            <person name="Henrissat B."/>
            <person name="Grigoriev I.V."/>
            <person name="Spatafora J.W."/>
            <person name="Aime M.C."/>
        </authorList>
    </citation>
    <scope>NUCLEOTIDE SEQUENCE [LARGE SCALE GENOMIC DNA]</scope>
    <source>
        <strain evidence="3 4">MCA 3645</strain>
    </source>
</reference>
<dbReference type="InParanoid" id="A0A317XJW5"/>
<proteinExistence type="predicted"/>
<feature type="domain" description="CFA20" evidence="2">
    <location>
        <begin position="78"/>
        <end position="159"/>
    </location>
</feature>
<evidence type="ECO:0000313" key="3">
    <source>
        <dbReference type="EMBL" id="PWY98603.1"/>
    </source>
</evidence>
<dbReference type="Proteomes" id="UP000246740">
    <property type="component" value="Unassembled WGS sequence"/>
</dbReference>
<keyword evidence="4" id="KW-1185">Reference proteome</keyword>
<feature type="region of interest" description="Disordered" evidence="1">
    <location>
        <begin position="176"/>
        <end position="198"/>
    </location>
</feature>
<dbReference type="InterPro" id="IPR007714">
    <property type="entry name" value="CFA20_dom"/>
</dbReference>